<keyword evidence="1" id="KW-0934">Plastid</keyword>
<evidence type="ECO:0000313" key="1">
    <source>
        <dbReference type="EMBL" id="AAV80639.1"/>
    </source>
</evidence>
<sequence>MTTETKTETNFTIEETCEHFRLDRDITRTKKLKNAEFGFNEKSEDFLFGITKLKEKEEEAGWFQGFLDKFVQPKDDQIYSPNFISKNSFSGCPDSRELRLIPIQFYYIYLKFNLRRDHKEVFWQLEEHFNQDIVLSSIFTYWFENRFQTTQQPEGAEDIQFLKDYHMDLKFILVKLGYKKEKVISATRMLKGMQILLQNHPEKKGYLIKKNRTAQGLILINTRLVKIDPFGVFIFTKEE</sequence>
<organism evidence="1">
    <name type="scientific">Tupiella akineta</name>
    <name type="common">Green alga</name>
    <name type="synonym">Pseudendoclonium akinetum</name>
    <dbReference type="NCBI Taxonomy" id="160070"/>
    <lineage>
        <taxon>Eukaryota</taxon>
        <taxon>Viridiplantae</taxon>
        <taxon>Chlorophyta</taxon>
        <taxon>core chlorophytes</taxon>
        <taxon>Ulvophyceae</taxon>
        <taxon>OUU clade</taxon>
        <taxon>Ulotrichales</taxon>
        <taxon>Tupiellaceae</taxon>
        <taxon>Tupiella</taxon>
    </lineage>
</organism>
<dbReference type="AlphaFoldDB" id="Q3ZJ52"/>
<geneLocation type="chloroplast" evidence="1"/>
<dbReference type="EMBL" id="AY835431">
    <property type="protein sequence ID" value="AAV80639.1"/>
    <property type="molecule type" value="Genomic_DNA"/>
</dbReference>
<protein>
    <submittedName>
        <fullName evidence="1">Uncharacterized protein</fullName>
    </submittedName>
</protein>
<proteinExistence type="predicted"/>
<gene>
    <name evidence="1" type="primary">orf239</name>
</gene>
<keyword evidence="1" id="KW-0150">Chloroplast</keyword>
<reference evidence="1" key="4">
    <citation type="journal article" date="2006" name="BMC Biol.">
        <title>The complete chloroplast DNA sequence of the green alga Oltmannsiellopsis viridis reveals a distinctive quadripartite architecture in the chloroplast genome of early diverging ulvophytes.</title>
        <authorList>
            <person name="Pombert J.F."/>
            <person name="Lemieux C."/>
            <person name="Turmel M."/>
        </authorList>
    </citation>
    <scope>NUCLEOTIDE SEQUENCE</scope>
    <source>
        <strain evidence="1">UTEX 1912</strain>
    </source>
</reference>
<reference evidence="1" key="2">
    <citation type="submission" date="2004-11" db="EMBL/GenBank/DDBJ databases">
        <authorList>
            <person name="Pombert J.-F."/>
            <person name="Otis C."/>
            <person name="Lemieux C."/>
            <person name="Turmel M."/>
        </authorList>
    </citation>
    <scope>NUCLEOTIDE SEQUENCE</scope>
    <source>
        <strain evidence="1">UTEX 1912</strain>
    </source>
</reference>
<dbReference type="GeneID" id="4108726"/>
<reference evidence="1" key="3">
    <citation type="journal article" date="2005" name="Mol. Biol. Evol.">
        <title>The chloroplast genome sequence of the green alga Pseudendoclonium akinetum (Ulvophyceae) reveals unusual structural features and new insights into the branching order of chlorophyte lineages.</title>
        <authorList>
            <person name="Pombert J.F."/>
            <person name="Otis C."/>
            <person name="Lemieux C."/>
            <person name="Turmel M."/>
        </authorList>
    </citation>
    <scope>NUCLEOTIDE SEQUENCE</scope>
    <source>
        <strain evidence="1">UTEX 1912</strain>
    </source>
</reference>
<dbReference type="RefSeq" id="YP_636215.1">
    <property type="nucleotide sequence ID" value="NC_008114.1"/>
</dbReference>
<accession>Q3ZJ52</accession>
<reference evidence="1" key="1">
    <citation type="journal article" date="2001" name="Nucleic Acids Res.">
        <title>Rapid evolution of the DNA-binding site in LAGLIDADG homing endonucleases.</title>
        <authorList>
            <person name="Lucas P."/>
            <person name="Otis C."/>
            <person name="Mercier J.P."/>
            <person name="Turmel M."/>
            <person name="Lemieux C."/>
        </authorList>
    </citation>
    <scope>NUCLEOTIDE SEQUENCE</scope>
    <source>
        <strain evidence="1">UTEX 1912</strain>
    </source>
</reference>
<name>Q3ZJ52_TUPAK</name>